<comment type="caution">
    <text evidence="1">The sequence shown here is derived from an EMBL/GenBank/DDBJ whole genome shotgun (WGS) entry which is preliminary data.</text>
</comment>
<organism evidence="1 2">
    <name type="scientific">Anaeromicrobium sediminis</name>
    <dbReference type="NCBI Taxonomy" id="1478221"/>
    <lineage>
        <taxon>Bacteria</taxon>
        <taxon>Bacillati</taxon>
        <taxon>Bacillota</taxon>
        <taxon>Clostridia</taxon>
        <taxon>Peptostreptococcales</taxon>
        <taxon>Thermotaleaceae</taxon>
        <taxon>Anaeromicrobium</taxon>
    </lineage>
</organism>
<accession>A0A267MIB5</accession>
<evidence type="ECO:0000313" key="1">
    <source>
        <dbReference type="EMBL" id="PAB59187.1"/>
    </source>
</evidence>
<name>A0A267MIB5_9FIRM</name>
<evidence type="ECO:0008006" key="3">
    <source>
        <dbReference type="Google" id="ProtNLM"/>
    </source>
</evidence>
<dbReference type="Proteomes" id="UP000216024">
    <property type="component" value="Unassembled WGS sequence"/>
</dbReference>
<protein>
    <recommendedName>
        <fullName evidence="3">Small, acid-soluble spore protein, alpha/beta type</fullName>
    </recommendedName>
</protein>
<sequence>MNEKNVDFKELVNNKSKLGKEIGLNNNEVARKVEGKGENVATLIAGKKVDAQGANIFFNGQ</sequence>
<evidence type="ECO:0000313" key="2">
    <source>
        <dbReference type="Proteomes" id="UP000216024"/>
    </source>
</evidence>
<proteinExistence type="predicted"/>
<dbReference type="RefSeq" id="WP_095133917.1">
    <property type="nucleotide sequence ID" value="NZ_NIBG01000009.1"/>
</dbReference>
<dbReference type="AlphaFoldDB" id="A0A267MIB5"/>
<keyword evidence="2" id="KW-1185">Reference proteome</keyword>
<dbReference type="EMBL" id="NIBG01000009">
    <property type="protein sequence ID" value="PAB59187.1"/>
    <property type="molecule type" value="Genomic_DNA"/>
</dbReference>
<gene>
    <name evidence="1" type="ORF">CCE28_11755</name>
</gene>
<reference evidence="1 2" key="1">
    <citation type="submission" date="2017-06" db="EMBL/GenBank/DDBJ databases">
        <title>Draft genome sequence of anaerobic fermentative bacterium Anaeromicrobium sediminis DY2726D isolated from West Pacific Ocean sediments.</title>
        <authorList>
            <person name="Zeng X."/>
        </authorList>
    </citation>
    <scope>NUCLEOTIDE SEQUENCE [LARGE SCALE GENOMIC DNA]</scope>
    <source>
        <strain evidence="1 2">DY2726D</strain>
    </source>
</reference>